<gene>
    <name evidence="1" type="ORF">TTHERM_001469326</name>
</gene>
<dbReference type="RefSeq" id="XP_012653342.1">
    <property type="nucleotide sequence ID" value="XM_012797888.1"/>
</dbReference>
<evidence type="ECO:0000313" key="1">
    <source>
        <dbReference type="EMBL" id="EWS74121.1"/>
    </source>
</evidence>
<dbReference type="EMBL" id="GG662675">
    <property type="protein sequence ID" value="EWS74121.1"/>
    <property type="molecule type" value="Genomic_DNA"/>
</dbReference>
<sequence length="188" mass="22695">MFLFCQNLKEYFFKQFVDIVQKFIFILKKSETYFCFLDNRDISVNSFNLIKIFQGYFENLSELSFDSFNDFRQDFNSLINFASLTKLSIQSIWSLRNIKFDFWSALTNFCNLTCLELEFDEQIDEFQNMFDALSKFKSLRQFKIKSGIHNSYNEFDALIKQFSRKINCNNILNTFEFLIHLRQNQQIN</sequence>
<dbReference type="AlphaFoldDB" id="W7XHW7"/>
<dbReference type="GeneID" id="24442370"/>
<name>W7XHW7_TETTS</name>
<dbReference type="KEGG" id="tet:TTHERM_001469326"/>
<protein>
    <submittedName>
        <fullName evidence="1">Uncharacterized protein</fullName>
    </submittedName>
</protein>
<proteinExistence type="predicted"/>
<dbReference type="InParanoid" id="W7XHW7"/>
<organism evidence="1 2">
    <name type="scientific">Tetrahymena thermophila (strain SB210)</name>
    <dbReference type="NCBI Taxonomy" id="312017"/>
    <lineage>
        <taxon>Eukaryota</taxon>
        <taxon>Sar</taxon>
        <taxon>Alveolata</taxon>
        <taxon>Ciliophora</taxon>
        <taxon>Intramacronucleata</taxon>
        <taxon>Oligohymenophorea</taxon>
        <taxon>Hymenostomatida</taxon>
        <taxon>Tetrahymenina</taxon>
        <taxon>Tetrahymenidae</taxon>
        <taxon>Tetrahymena</taxon>
    </lineage>
</organism>
<reference evidence="2" key="1">
    <citation type="journal article" date="2006" name="PLoS Biol.">
        <title>Macronuclear genome sequence of the ciliate Tetrahymena thermophila, a model eukaryote.</title>
        <authorList>
            <person name="Eisen J.A."/>
            <person name="Coyne R.S."/>
            <person name="Wu M."/>
            <person name="Wu D."/>
            <person name="Thiagarajan M."/>
            <person name="Wortman J.R."/>
            <person name="Badger J.H."/>
            <person name="Ren Q."/>
            <person name="Amedeo P."/>
            <person name="Jones K.M."/>
            <person name="Tallon L.J."/>
            <person name="Delcher A.L."/>
            <person name="Salzberg S.L."/>
            <person name="Silva J.C."/>
            <person name="Haas B.J."/>
            <person name="Majoros W.H."/>
            <person name="Farzad M."/>
            <person name="Carlton J.M."/>
            <person name="Smith R.K. Jr."/>
            <person name="Garg J."/>
            <person name="Pearlman R.E."/>
            <person name="Karrer K.M."/>
            <person name="Sun L."/>
            <person name="Manning G."/>
            <person name="Elde N.C."/>
            <person name="Turkewitz A.P."/>
            <person name="Asai D.J."/>
            <person name="Wilkes D.E."/>
            <person name="Wang Y."/>
            <person name="Cai H."/>
            <person name="Collins K."/>
            <person name="Stewart B.A."/>
            <person name="Lee S.R."/>
            <person name="Wilamowska K."/>
            <person name="Weinberg Z."/>
            <person name="Ruzzo W.L."/>
            <person name="Wloga D."/>
            <person name="Gaertig J."/>
            <person name="Frankel J."/>
            <person name="Tsao C.-C."/>
            <person name="Gorovsky M.A."/>
            <person name="Keeling P.J."/>
            <person name="Waller R.F."/>
            <person name="Patron N.J."/>
            <person name="Cherry J.M."/>
            <person name="Stover N.A."/>
            <person name="Krieger C.J."/>
            <person name="del Toro C."/>
            <person name="Ryder H.F."/>
            <person name="Williamson S.C."/>
            <person name="Barbeau R.A."/>
            <person name="Hamilton E.P."/>
            <person name="Orias E."/>
        </authorList>
    </citation>
    <scope>NUCLEOTIDE SEQUENCE [LARGE SCALE GENOMIC DNA]</scope>
    <source>
        <strain evidence="2">SB210</strain>
    </source>
</reference>
<accession>W7XHW7</accession>
<dbReference type="Proteomes" id="UP000009168">
    <property type="component" value="Unassembled WGS sequence"/>
</dbReference>
<keyword evidence="2" id="KW-1185">Reference proteome</keyword>
<evidence type="ECO:0000313" key="2">
    <source>
        <dbReference type="Proteomes" id="UP000009168"/>
    </source>
</evidence>